<evidence type="ECO:0000313" key="4">
    <source>
        <dbReference type="Proteomes" id="UP000228987"/>
    </source>
</evidence>
<dbReference type="Proteomes" id="UP000228987">
    <property type="component" value="Unassembled WGS sequence"/>
</dbReference>
<dbReference type="Pfam" id="PF02594">
    <property type="entry name" value="DUF167"/>
    <property type="match status" value="1"/>
</dbReference>
<dbReference type="Gene3D" id="3.30.1200.10">
    <property type="entry name" value="YggU-like"/>
    <property type="match status" value="1"/>
</dbReference>
<comment type="similarity">
    <text evidence="1 2">Belongs to the UPF0235 family.</text>
</comment>
<reference evidence="4" key="1">
    <citation type="submission" date="2017-08" db="EMBL/GenBank/DDBJ databases">
        <title>A dynamic microbial community with high functional redundancy inhabits the cold, oxic subseafloor aquifer.</title>
        <authorList>
            <person name="Tully B.J."/>
            <person name="Wheat C.G."/>
            <person name="Glazer B.T."/>
            <person name="Huber J.A."/>
        </authorList>
    </citation>
    <scope>NUCLEOTIDE SEQUENCE [LARGE SCALE GENOMIC DNA]</scope>
</reference>
<dbReference type="PANTHER" id="PTHR13420">
    <property type="entry name" value="UPF0235 PROTEIN C15ORF40"/>
    <property type="match status" value="1"/>
</dbReference>
<dbReference type="HAMAP" id="MF_00634">
    <property type="entry name" value="UPF0235"/>
    <property type="match status" value="1"/>
</dbReference>
<dbReference type="SMART" id="SM01152">
    <property type="entry name" value="DUF167"/>
    <property type="match status" value="1"/>
</dbReference>
<dbReference type="EMBL" id="NVWI01000002">
    <property type="protein sequence ID" value="PCJ42564.1"/>
    <property type="molecule type" value="Genomic_DNA"/>
</dbReference>
<dbReference type="GO" id="GO:0005737">
    <property type="term" value="C:cytoplasm"/>
    <property type="evidence" value="ECO:0007669"/>
    <property type="project" value="TreeGrafter"/>
</dbReference>
<dbReference type="InterPro" id="IPR036591">
    <property type="entry name" value="YggU-like_sf"/>
</dbReference>
<comment type="caution">
    <text evidence="3">The sequence shown here is derived from an EMBL/GenBank/DDBJ whole genome shotgun (WGS) entry which is preliminary data.</text>
</comment>
<dbReference type="AlphaFoldDB" id="A0A2A5CF93"/>
<evidence type="ECO:0000256" key="2">
    <source>
        <dbReference type="HAMAP-Rule" id="MF_00634"/>
    </source>
</evidence>
<gene>
    <name evidence="3" type="ORF">COA71_03365</name>
</gene>
<dbReference type="NCBIfam" id="TIGR00251">
    <property type="entry name" value="DUF167 family protein"/>
    <property type="match status" value="1"/>
</dbReference>
<evidence type="ECO:0000256" key="1">
    <source>
        <dbReference type="ARBA" id="ARBA00010364"/>
    </source>
</evidence>
<organism evidence="3 4">
    <name type="scientific">SAR86 cluster bacterium</name>
    <dbReference type="NCBI Taxonomy" id="2030880"/>
    <lineage>
        <taxon>Bacteria</taxon>
        <taxon>Pseudomonadati</taxon>
        <taxon>Pseudomonadota</taxon>
        <taxon>Gammaproteobacteria</taxon>
        <taxon>SAR86 cluster</taxon>
    </lineage>
</organism>
<dbReference type="PANTHER" id="PTHR13420:SF7">
    <property type="entry name" value="UPF0235 PROTEIN C15ORF40"/>
    <property type="match status" value="1"/>
</dbReference>
<name>A0A2A5CF93_9GAMM</name>
<protein>
    <recommendedName>
        <fullName evidence="2">UPF0235 protein COA71_03365</fullName>
    </recommendedName>
</protein>
<proteinExistence type="inferred from homology"/>
<accession>A0A2A5CF93</accession>
<dbReference type="SUPFAM" id="SSF69786">
    <property type="entry name" value="YggU-like"/>
    <property type="match status" value="1"/>
</dbReference>
<sequence>MNSARIVRLKLKVVPGASNSSIVGWLGDALKVRVVAAPEKGKANKEVLRLLSKALSVQRGELSLVSGLSAPLKILEVSGLSIDEIKSRLDVIMRINS</sequence>
<dbReference type="InterPro" id="IPR003746">
    <property type="entry name" value="DUF167"/>
</dbReference>
<evidence type="ECO:0000313" key="3">
    <source>
        <dbReference type="EMBL" id="PCJ42564.1"/>
    </source>
</evidence>